<name>A0A8J7F758_9CYAN</name>
<dbReference type="EMBL" id="JADEWL010000193">
    <property type="protein sequence ID" value="MBE9216690.1"/>
    <property type="molecule type" value="Genomic_DNA"/>
</dbReference>
<evidence type="ECO:0000313" key="3">
    <source>
        <dbReference type="Proteomes" id="UP000620559"/>
    </source>
</evidence>
<sequence>MTNLDNNLNSDTPKIKRLRFLNRASKNLSTGDTLALFAIGTFGLHLITFFMLILLYGSYSQLNKKPPPSLVQLETGDAIKVAALGNSDRTPQVVSRFVSDTMTLMMNWSGTLPPDTVEENAKPLQDKGVDIGQREARGNKVPLGAWQASYALSSDFRKEFLQKLASMTPQGVFKGTTQVVLIPLSIQSPTKIEEGKWKVKMIANLNVFDQTNNLGEVIPFNKEIFVRAVVAPSSPVNTSNLAEVIYQVRASGLEIYAIRDLQAENL</sequence>
<dbReference type="Proteomes" id="UP000620559">
    <property type="component" value="Unassembled WGS sequence"/>
</dbReference>
<accession>A0A8J7F758</accession>
<dbReference type="AlphaFoldDB" id="A0A8J7F758"/>
<keyword evidence="1" id="KW-1133">Transmembrane helix</keyword>
<keyword evidence="3" id="KW-1185">Reference proteome</keyword>
<feature type="transmembrane region" description="Helical" evidence="1">
    <location>
        <begin position="34"/>
        <end position="56"/>
    </location>
</feature>
<dbReference type="RefSeq" id="WP_193925400.1">
    <property type="nucleotide sequence ID" value="NZ_JADEWL010000193.1"/>
</dbReference>
<reference evidence="2" key="1">
    <citation type="submission" date="2020-10" db="EMBL/GenBank/DDBJ databases">
        <authorList>
            <person name="Castelo-Branco R."/>
            <person name="Eusebio N."/>
            <person name="Adriana R."/>
            <person name="Vieira A."/>
            <person name="Brugerolle De Fraissinette N."/>
            <person name="Rezende De Castro R."/>
            <person name="Schneider M.P."/>
            <person name="Vasconcelos V."/>
            <person name="Leao P.N."/>
        </authorList>
    </citation>
    <scope>NUCLEOTIDE SEQUENCE</scope>
    <source>
        <strain evidence="2">LEGE 06105</strain>
    </source>
</reference>
<proteinExistence type="predicted"/>
<organism evidence="2 3">
    <name type="scientific">Plectonema cf. radiosum LEGE 06105</name>
    <dbReference type="NCBI Taxonomy" id="945769"/>
    <lineage>
        <taxon>Bacteria</taxon>
        <taxon>Bacillati</taxon>
        <taxon>Cyanobacteriota</taxon>
        <taxon>Cyanophyceae</taxon>
        <taxon>Oscillatoriophycideae</taxon>
        <taxon>Oscillatoriales</taxon>
        <taxon>Microcoleaceae</taxon>
        <taxon>Plectonema</taxon>
    </lineage>
</organism>
<keyword evidence="1" id="KW-0812">Transmembrane</keyword>
<gene>
    <name evidence="2" type="ORF">IQ247_29200</name>
</gene>
<comment type="caution">
    <text evidence="2">The sequence shown here is derived from an EMBL/GenBank/DDBJ whole genome shotgun (WGS) entry which is preliminary data.</text>
</comment>
<protein>
    <submittedName>
        <fullName evidence="2">Uncharacterized protein</fullName>
    </submittedName>
</protein>
<keyword evidence="1" id="KW-0472">Membrane</keyword>
<evidence type="ECO:0000256" key="1">
    <source>
        <dbReference type="SAM" id="Phobius"/>
    </source>
</evidence>
<evidence type="ECO:0000313" key="2">
    <source>
        <dbReference type="EMBL" id="MBE9216690.1"/>
    </source>
</evidence>